<evidence type="ECO:0000313" key="2">
    <source>
        <dbReference type="WBParaSite" id="PS1159_v2.g24792.t1"/>
    </source>
</evidence>
<protein>
    <submittedName>
        <fullName evidence="2">Sugar phosphate transporter domain-containing protein</fullName>
    </submittedName>
</protein>
<accession>A0AC35G7I5</accession>
<proteinExistence type="predicted"/>
<dbReference type="Proteomes" id="UP000887580">
    <property type="component" value="Unplaced"/>
</dbReference>
<dbReference type="WBParaSite" id="PS1159_v2.g24792.t1">
    <property type="protein sequence ID" value="PS1159_v2.g24792.t1"/>
    <property type="gene ID" value="PS1159_v2.g24792"/>
</dbReference>
<sequence length="347" mass="39438">MFRVLLMVLCYYPLSIGLTFYQKWFIKNYRYPLFIVTGHYLTKFLLAYGVRFIYEFIHGTRRVRIKFREQLHWLMPIGICASLDIGLSNWALEYVTVSLYTMAKSSSILFIVAFSLLIGLERWRTSLLFSATLIASGLFLFTWRSTQLDYLGLLLVELAALCTGVRWTVSQFIMQKDDSPTPLRHPLDMVAHVQPWMCLAILPMVYIFEGHELNATSITIFGGETEPFFIFTGICFGGFLAFLMEISEYLLLVHTSGITLNIFGIIKEVMTLLLAHYLHGDRLTHVNLMGLLLCLVGMSLHGASKHSKKTTSLGLPTRPSSLSSPTLSPQGSGFNFDDRKKLLEDNV</sequence>
<evidence type="ECO:0000313" key="1">
    <source>
        <dbReference type="Proteomes" id="UP000887580"/>
    </source>
</evidence>
<reference evidence="2" key="1">
    <citation type="submission" date="2022-11" db="UniProtKB">
        <authorList>
            <consortium name="WormBaseParasite"/>
        </authorList>
    </citation>
    <scope>IDENTIFICATION</scope>
</reference>
<organism evidence="1 2">
    <name type="scientific">Panagrolaimus sp. PS1159</name>
    <dbReference type="NCBI Taxonomy" id="55785"/>
    <lineage>
        <taxon>Eukaryota</taxon>
        <taxon>Metazoa</taxon>
        <taxon>Ecdysozoa</taxon>
        <taxon>Nematoda</taxon>
        <taxon>Chromadorea</taxon>
        <taxon>Rhabditida</taxon>
        <taxon>Tylenchina</taxon>
        <taxon>Panagrolaimomorpha</taxon>
        <taxon>Panagrolaimoidea</taxon>
        <taxon>Panagrolaimidae</taxon>
        <taxon>Panagrolaimus</taxon>
    </lineage>
</organism>
<name>A0AC35G7I5_9BILA</name>